<dbReference type="EMBL" id="BPLQ01012773">
    <property type="protein sequence ID" value="GIY67727.1"/>
    <property type="molecule type" value="Genomic_DNA"/>
</dbReference>
<sequence>MLQHTDWIRQRMHILSHPHPIKKRSFSERKIWKKHTDGVNGCTSLPVSRKEDIKKHGHTSRLYEPQLEMLQHTGYVNGCTSYRILPEVSRKEDIKNTRASHFPSETGI</sequence>
<protein>
    <submittedName>
        <fullName evidence="1">Uncharacterized protein</fullName>
    </submittedName>
</protein>
<evidence type="ECO:0000313" key="1">
    <source>
        <dbReference type="EMBL" id="GIY67727.1"/>
    </source>
</evidence>
<name>A0AAV4VBV9_9ARAC</name>
<dbReference type="AlphaFoldDB" id="A0AAV4VBV9"/>
<accession>A0AAV4VBV9</accession>
<comment type="caution">
    <text evidence="1">The sequence shown here is derived from an EMBL/GenBank/DDBJ whole genome shotgun (WGS) entry which is preliminary data.</text>
</comment>
<proteinExistence type="predicted"/>
<keyword evidence="2" id="KW-1185">Reference proteome</keyword>
<dbReference type="Proteomes" id="UP001054837">
    <property type="component" value="Unassembled WGS sequence"/>
</dbReference>
<reference evidence="1 2" key="1">
    <citation type="submission" date="2021-06" db="EMBL/GenBank/DDBJ databases">
        <title>Caerostris darwini draft genome.</title>
        <authorList>
            <person name="Kono N."/>
            <person name="Arakawa K."/>
        </authorList>
    </citation>
    <scope>NUCLEOTIDE SEQUENCE [LARGE SCALE GENOMIC DNA]</scope>
</reference>
<evidence type="ECO:0000313" key="2">
    <source>
        <dbReference type="Proteomes" id="UP001054837"/>
    </source>
</evidence>
<gene>
    <name evidence="1" type="ORF">CDAR_500631</name>
</gene>
<organism evidence="1 2">
    <name type="scientific">Caerostris darwini</name>
    <dbReference type="NCBI Taxonomy" id="1538125"/>
    <lineage>
        <taxon>Eukaryota</taxon>
        <taxon>Metazoa</taxon>
        <taxon>Ecdysozoa</taxon>
        <taxon>Arthropoda</taxon>
        <taxon>Chelicerata</taxon>
        <taxon>Arachnida</taxon>
        <taxon>Araneae</taxon>
        <taxon>Araneomorphae</taxon>
        <taxon>Entelegynae</taxon>
        <taxon>Araneoidea</taxon>
        <taxon>Araneidae</taxon>
        <taxon>Caerostris</taxon>
    </lineage>
</organism>